<organism evidence="3 4">
    <name type="scientific">Streptomyces microflavus</name>
    <name type="common">Streptomyces lipmanii</name>
    <dbReference type="NCBI Taxonomy" id="1919"/>
    <lineage>
        <taxon>Bacteria</taxon>
        <taxon>Bacillati</taxon>
        <taxon>Actinomycetota</taxon>
        <taxon>Actinomycetes</taxon>
        <taxon>Kitasatosporales</taxon>
        <taxon>Streptomycetaceae</taxon>
        <taxon>Streptomyces</taxon>
    </lineage>
</organism>
<evidence type="ECO:0000313" key="2">
    <source>
        <dbReference type="EMBL" id="GFN09923.1"/>
    </source>
</evidence>
<evidence type="ECO:0000313" key="3">
    <source>
        <dbReference type="EMBL" id="GFN10194.1"/>
    </source>
</evidence>
<dbReference type="AlphaFoldDB" id="A0A7J0D7M4"/>
<sequence>MKAETLGALTGLAGAALGATGALVGGWLQTRYARQDRHDDRAHAAAQKTLSALIEARDAAVEYMRDPEQEDWRRTRDAMVRAETAALAIPDAQSLHDRLKELFALYNVHWWRGTATTFVRYAWRVGIATVAIENVSSYLRREKSLPALPRWIETRNQGEVEARFRRR</sequence>
<proteinExistence type="predicted"/>
<comment type="caution">
    <text evidence="3">The sequence shown here is derived from an EMBL/GenBank/DDBJ whole genome shotgun (WGS) entry which is preliminary data.</text>
</comment>
<evidence type="ECO:0000313" key="4">
    <source>
        <dbReference type="Proteomes" id="UP000498740"/>
    </source>
</evidence>
<dbReference type="EMBL" id="BLWD01000003">
    <property type="protein sequence ID" value="GFN09923.1"/>
    <property type="molecule type" value="Genomic_DNA"/>
</dbReference>
<dbReference type="RefSeq" id="WP_158706604.1">
    <property type="nucleotide sequence ID" value="NZ_BMUG01000025.1"/>
</dbReference>
<dbReference type="Proteomes" id="UP000498740">
    <property type="component" value="Unassembled WGS sequence"/>
</dbReference>
<accession>A0A7J0D7M4</accession>
<gene>
    <name evidence="1" type="ORF">Smic_82520</name>
    <name evidence="2" type="ORF">Smic_84790</name>
    <name evidence="3" type="ORF">Smic_87500</name>
</gene>
<protein>
    <submittedName>
        <fullName evidence="3">Uncharacterized protein</fullName>
    </submittedName>
</protein>
<dbReference type="EMBL" id="BLWD01000005">
    <property type="protein sequence ID" value="GFN10194.1"/>
    <property type="molecule type" value="Genomic_DNA"/>
</dbReference>
<dbReference type="EMBL" id="BLWD01000003">
    <property type="protein sequence ID" value="GFN09696.1"/>
    <property type="molecule type" value="Genomic_DNA"/>
</dbReference>
<name>A0A7J0D7M4_STRMI</name>
<evidence type="ECO:0000313" key="1">
    <source>
        <dbReference type="EMBL" id="GFN09696.1"/>
    </source>
</evidence>
<reference evidence="3 4" key="1">
    <citation type="submission" date="2020-05" db="EMBL/GenBank/DDBJ databases">
        <title>Whole genome shotgun sequence of Streptomyces microflavus NBRC 13062.</title>
        <authorList>
            <person name="Komaki H."/>
            <person name="Tamura T."/>
        </authorList>
    </citation>
    <scope>NUCLEOTIDE SEQUENCE [LARGE SCALE GENOMIC DNA]</scope>
    <source>
        <strain evidence="3 4">NBRC 13062</strain>
    </source>
</reference>